<keyword evidence="2" id="KW-0472">Membrane</keyword>
<keyword evidence="2" id="KW-0812">Transmembrane</keyword>
<protein>
    <submittedName>
        <fullName evidence="3">Uncharacterized protein</fullName>
    </submittedName>
</protein>
<evidence type="ECO:0000313" key="3">
    <source>
        <dbReference type="EMBL" id="MBF0598365.1"/>
    </source>
</evidence>
<feature type="transmembrane region" description="Helical" evidence="2">
    <location>
        <begin position="90"/>
        <end position="113"/>
    </location>
</feature>
<evidence type="ECO:0000256" key="1">
    <source>
        <dbReference type="SAM" id="Coils"/>
    </source>
</evidence>
<gene>
    <name evidence="3" type="ORF">IM532_13090</name>
</gene>
<proteinExistence type="predicted"/>
<organism evidence="3 4">
    <name type="scientific">Faecalibacter rhinopitheci</name>
    <dbReference type="NCBI Taxonomy" id="2779678"/>
    <lineage>
        <taxon>Bacteria</taxon>
        <taxon>Pseudomonadati</taxon>
        <taxon>Bacteroidota</taxon>
        <taxon>Flavobacteriia</taxon>
        <taxon>Flavobacteriales</taxon>
        <taxon>Weeksellaceae</taxon>
        <taxon>Faecalibacter</taxon>
    </lineage>
</organism>
<sequence length="170" mass="20675">MEEAQKNIKISDKKRDEAIERTQNLFDKGNEILEDKINKIKNSKLEVNDLNFKKELKKYESLIELQRNIIEEERKEKEFEKKQKEKEKRIIKNSTILILGSMVLLCFSFFMYFENIKSKKTIEREFFDTLYDKGMILNEKDVNIWQDFKKWKNKNTNDSEAFIKMINREE</sequence>
<evidence type="ECO:0000313" key="4">
    <source>
        <dbReference type="Proteomes" id="UP000608754"/>
    </source>
</evidence>
<dbReference type="AlphaFoldDB" id="A0A8J7FT06"/>
<dbReference type="RefSeq" id="WP_194183950.1">
    <property type="nucleotide sequence ID" value="NZ_JADGIK010000015.1"/>
</dbReference>
<dbReference type="EMBL" id="JADGIK010000015">
    <property type="protein sequence ID" value="MBF0598365.1"/>
    <property type="molecule type" value="Genomic_DNA"/>
</dbReference>
<reference evidence="3" key="1">
    <citation type="submission" date="2020-10" db="EMBL/GenBank/DDBJ databases">
        <authorList>
            <person name="Lu T."/>
            <person name="Wang Q."/>
            <person name="Han X."/>
        </authorList>
    </citation>
    <scope>NUCLEOTIDE SEQUENCE</scope>
    <source>
        <strain evidence="3">WQ 117</strain>
    </source>
</reference>
<keyword evidence="2" id="KW-1133">Transmembrane helix</keyword>
<keyword evidence="4" id="KW-1185">Reference proteome</keyword>
<evidence type="ECO:0000256" key="2">
    <source>
        <dbReference type="SAM" id="Phobius"/>
    </source>
</evidence>
<feature type="coiled-coil region" evidence="1">
    <location>
        <begin position="56"/>
        <end position="90"/>
    </location>
</feature>
<name>A0A8J7FT06_9FLAO</name>
<dbReference type="Proteomes" id="UP000608754">
    <property type="component" value="Unassembled WGS sequence"/>
</dbReference>
<comment type="caution">
    <text evidence="3">The sequence shown here is derived from an EMBL/GenBank/DDBJ whole genome shotgun (WGS) entry which is preliminary data.</text>
</comment>
<accession>A0A8J7FT06</accession>
<keyword evidence="1" id="KW-0175">Coiled coil</keyword>